<gene>
    <name evidence="1" type="ORF">CRENBAI_015918</name>
</gene>
<protein>
    <submittedName>
        <fullName evidence="1">Uncharacterized protein</fullName>
    </submittedName>
</protein>
<dbReference type="EMBL" id="JAHHUM010000035">
    <property type="protein sequence ID" value="KAK5623319.1"/>
    <property type="molecule type" value="Genomic_DNA"/>
</dbReference>
<dbReference type="Proteomes" id="UP001311232">
    <property type="component" value="Unassembled WGS sequence"/>
</dbReference>
<evidence type="ECO:0000313" key="2">
    <source>
        <dbReference type="Proteomes" id="UP001311232"/>
    </source>
</evidence>
<organism evidence="1 2">
    <name type="scientific">Crenichthys baileyi</name>
    <name type="common">White River springfish</name>
    <dbReference type="NCBI Taxonomy" id="28760"/>
    <lineage>
        <taxon>Eukaryota</taxon>
        <taxon>Metazoa</taxon>
        <taxon>Chordata</taxon>
        <taxon>Craniata</taxon>
        <taxon>Vertebrata</taxon>
        <taxon>Euteleostomi</taxon>
        <taxon>Actinopterygii</taxon>
        <taxon>Neopterygii</taxon>
        <taxon>Teleostei</taxon>
        <taxon>Neoteleostei</taxon>
        <taxon>Acanthomorphata</taxon>
        <taxon>Ovalentaria</taxon>
        <taxon>Atherinomorphae</taxon>
        <taxon>Cyprinodontiformes</taxon>
        <taxon>Goodeidae</taxon>
        <taxon>Crenichthys</taxon>
    </lineage>
</organism>
<comment type="caution">
    <text evidence="1">The sequence shown here is derived from an EMBL/GenBank/DDBJ whole genome shotgun (WGS) entry which is preliminary data.</text>
</comment>
<name>A0AAV9SR68_9TELE</name>
<reference evidence="1 2" key="1">
    <citation type="submission" date="2021-06" db="EMBL/GenBank/DDBJ databases">
        <authorList>
            <person name="Palmer J.M."/>
        </authorList>
    </citation>
    <scope>NUCLEOTIDE SEQUENCE [LARGE SCALE GENOMIC DNA]</scope>
    <source>
        <strain evidence="1 2">MEX-2019</strain>
        <tissue evidence="1">Muscle</tissue>
    </source>
</reference>
<sequence length="125" mass="13668">MVNTSVNLPQFKDRSGSTISDCKIALRFTCPACPSSNTIHHLGEIACTAHLPVSLSLHGLLTSPQNKHIYLQCAALESPSSEPIMTEQSEEPDSAAYYQRGILLGQHNSHLQSLEQNSLQKKLIV</sequence>
<accession>A0AAV9SR68</accession>
<dbReference type="AlphaFoldDB" id="A0AAV9SR68"/>
<keyword evidence="2" id="KW-1185">Reference proteome</keyword>
<proteinExistence type="predicted"/>
<evidence type="ECO:0000313" key="1">
    <source>
        <dbReference type="EMBL" id="KAK5623319.1"/>
    </source>
</evidence>